<dbReference type="InterPro" id="IPR044722">
    <property type="entry name" value="SecA_SF2_C"/>
</dbReference>
<feature type="compositionally biased region" description="Low complexity" evidence="8">
    <location>
        <begin position="977"/>
        <end position="995"/>
    </location>
</feature>
<dbReference type="GO" id="GO:0006605">
    <property type="term" value="P:protein targeting"/>
    <property type="evidence" value="ECO:0007669"/>
    <property type="project" value="InterPro"/>
</dbReference>
<feature type="coiled-coil region" evidence="7">
    <location>
        <begin position="1012"/>
        <end position="1057"/>
    </location>
</feature>
<dbReference type="Pfam" id="PF01043">
    <property type="entry name" value="SecA_PP_bind"/>
    <property type="match status" value="1"/>
</dbReference>
<dbReference type="InterPro" id="IPR014001">
    <property type="entry name" value="Helicase_ATP-bd"/>
</dbReference>
<dbReference type="InterPro" id="IPR011115">
    <property type="entry name" value="SecA_DEAD"/>
</dbReference>
<dbReference type="GO" id="GO:0016020">
    <property type="term" value="C:membrane"/>
    <property type="evidence" value="ECO:0007669"/>
    <property type="project" value="InterPro"/>
</dbReference>
<evidence type="ECO:0000256" key="6">
    <source>
        <dbReference type="ARBA" id="ARBA00023136"/>
    </source>
</evidence>
<dbReference type="Pfam" id="PF21090">
    <property type="entry name" value="P-loop_SecA"/>
    <property type="match status" value="1"/>
</dbReference>
<evidence type="ECO:0000259" key="9">
    <source>
        <dbReference type="PROSITE" id="PS51192"/>
    </source>
</evidence>
<evidence type="ECO:0000313" key="13">
    <source>
        <dbReference type="Proteomes" id="UP000688137"/>
    </source>
</evidence>
<keyword evidence="2" id="KW-0963">Cytoplasm</keyword>
<accession>A0A8S1PID6</accession>
<dbReference type="GO" id="GO:0017038">
    <property type="term" value="P:protein import"/>
    <property type="evidence" value="ECO:0007669"/>
    <property type="project" value="InterPro"/>
</dbReference>
<reference evidence="12" key="1">
    <citation type="submission" date="2021-01" db="EMBL/GenBank/DDBJ databases">
        <authorList>
            <consortium name="Genoscope - CEA"/>
            <person name="William W."/>
        </authorList>
    </citation>
    <scope>NUCLEOTIDE SEQUENCE</scope>
</reference>
<evidence type="ECO:0000256" key="1">
    <source>
        <dbReference type="ARBA" id="ARBA00022448"/>
    </source>
</evidence>
<dbReference type="InterPro" id="IPR011130">
    <property type="entry name" value="SecA_preprotein_X-link_dom"/>
</dbReference>
<dbReference type="Proteomes" id="UP000688137">
    <property type="component" value="Unassembled WGS sequence"/>
</dbReference>
<dbReference type="InterPro" id="IPR000185">
    <property type="entry name" value="SecA"/>
</dbReference>
<dbReference type="EMBL" id="CAJJDM010000123">
    <property type="protein sequence ID" value="CAD8103062.1"/>
    <property type="molecule type" value="Genomic_DNA"/>
</dbReference>
<evidence type="ECO:0000256" key="7">
    <source>
        <dbReference type="SAM" id="Coils"/>
    </source>
</evidence>
<feature type="domain" description="Helicase C-terminal" evidence="10">
    <location>
        <begin position="599"/>
        <end position="754"/>
    </location>
</feature>
<feature type="region of interest" description="Disordered" evidence="8">
    <location>
        <begin position="1070"/>
        <end position="1095"/>
    </location>
</feature>
<feature type="compositionally biased region" description="Low complexity" evidence="8">
    <location>
        <begin position="952"/>
        <end position="966"/>
    </location>
</feature>
<evidence type="ECO:0000259" key="10">
    <source>
        <dbReference type="PROSITE" id="PS51194"/>
    </source>
</evidence>
<evidence type="ECO:0000256" key="2">
    <source>
        <dbReference type="ARBA" id="ARBA00022490"/>
    </source>
</evidence>
<evidence type="ECO:0000256" key="4">
    <source>
        <dbReference type="ARBA" id="ARBA00022840"/>
    </source>
</evidence>
<dbReference type="GO" id="GO:0005524">
    <property type="term" value="F:ATP binding"/>
    <property type="evidence" value="ECO:0007669"/>
    <property type="project" value="UniProtKB-KW"/>
</dbReference>
<dbReference type="InterPro" id="IPR014018">
    <property type="entry name" value="SecA_motor_DEAD"/>
</dbReference>
<feature type="compositionally biased region" description="Basic and acidic residues" evidence="8">
    <location>
        <begin position="1074"/>
        <end position="1095"/>
    </location>
</feature>
<evidence type="ECO:0000256" key="5">
    <source>
        <dbReference type="ARBA" id="ARBA00022967"/>
    </source>
</evidence>
<evidence type="ECO:0000313" key="12">
    <source>
        <dbReference type="EMBL" id="CAD8103062.1"/>
    </source>
</evidence>
<dbReference type="FunFam" id="3.90.1440.10:FF:000008">
    <property type="entry name" value="Uncharacterized protein"/>
    <property type="match status" value="1"/>
</dbReference>
<keyword evidence="5" id="KW-1278">Translocase</keyword>
<protein>
    <recommendedName>
        <fullName evidence="14">Protein translocase subunit SecA</fullName>
    </recommendedName>
</protein>
<keyword evidence="3" id="KW-0547">Nucleotide-binding</keyword>
<comment type="caution">
    <text evidence="12">The sequence shown here is derived from an EMBL/GenBank/DDBJ whole genome shotgun (WGS) entry which is preliminary data.</text>
</comment>
<sequence length="1647" mass="192595">MAELIENKNWSAEENQNLQSIIIQMNLNQNQRSLLNEQIQRFQNSEKVIYLLLEHFNNWDKFQECLIKEMSQTIEIEKDWPHQELLNLHQRLSQQIQSEEEINEIIQFVQLNKINVKIVEEATKFEFKTANQFMQLVGIIFEQSLIKDKQELIITQPNTEQDQTSYEQTIKDLFQEFNSINQRSNEELQNLLQQVYQLLNNKQELDLNFDNFTSSPELQYEDLIFLCLKIKEHFSYYPRPVQLLSVIELYNHNPNQGRLAQIFTGEGKTLIIAMLAILLSQKKNSNVDVVTSSPVLATRDAEQLEEFYKKFQVSVSHNIGGSKKVPQGMLPCYNSKVIYGDPHSFQADILRHEYSERGTMGDRKKEYIIVDEVDSMLIDGNSNKTLLSSPVPGMLDLNKVLRLIWDEICKTEQNLSTEQKVMIIDDENYYSVDLKEYIESTLNIQLKNVLNQFIPKYRLNYIEFMKKTWIENAIHAKYNLHQDYHYKIENNNVRIIDYQNTGVIHGNNMIWEKGLHQFVQLKHNLPISPLSINTNYISNVTFFKRYQNKILGLTGTLGSQVTQNLLAKQYNVDFVFMPPYKKRQLKEELGQAAPNENEWKDAILQAVQKQMNKKRAVLIINRTIQDVNNIQQHLQKNNLKSVVYYDDSQKIDHEIKPNSLIIATNLAGRGTDLITNQELENNGGLHVIMSFLPRNIRIQQQGFGRTGRQGKKGTAQLIVNLEENLYIGQLQLDTIEDVIAFYVQQVNSAYTKLDLLVYLRNFNEQFYSDEIELDMKRLENEDRCFEKFCEIAKGMVSFKDNYAAFQALEEKWGLYLEQHQETGLNENEIEKMLKENDVENPKYLILQGLEKENLNMFKKAIQIQDNDPSAYYYKGLYEIKQQEFKKGMESLLKAKQLFQNKIDDEQGFQTTFDLNRLYIEQFSKDLKENQQFQKEKQNQMLPQLDFDNNPFSQYSYPDQKQQKPQQINQEDSHQHNHIPNQHNHIPNQHNHIPNQRNHIPNKRNDTFDDQNIKEENENNKKKQNNRDSKTKNHIEVYKRLIKNINETLNTLKQFDQEQEIINVIWTPTHHNKQKKEGDDKDPSDEKNSSKDKEEVIIDGPLPKLGKVIKRKKEKKKKKWWQYLAMFVIGAVQFVFGCAMSAISCGAAIPIAKSFITGGISDMVYSVTAAWKGLDIDWGAWGKNKMINVASALILAGPSGIKEALQIGGKGFQSIKQIDITEFLKQIPAVTVDGLKKAGFWLSDLDKVNIQNQHQTLQMIQQTALQTQNNNQILNLATEVLGDQVRNGAISESTASNLYDLVNQCFQQSKGTVNGFRNSFCELAKKYLRLQIAKSKSSKSEKNLKKEVEEICQTQGNKKFDGIQSKIHQYQQYEKQLNNEIQKFSEIFKIIYLKDSELQKKIVTLDLYFEKFCNPKQVEKEINNTNIQKYLNSTFDINDKDIQDECNNVKISDQQSMNKFYQKVIRPKLMEICNKLGDEQKIFRVEPIEIIFENQYKDHFNNHIEIFKLQTSKIQNASQYQIEQIEQQCEELKQIANFEPKLLVKNAINHMKNEQMINNDGITVSNQFMNKFNNYLIQEKYLNKMIQIMEQAMNSSLQELENLKQNSQEKLFAKALIQAVEIEMIDEIEKQIFKQKIKKYDKLLSSQL</sequence>
<dbReference type="PROSITE" id="PS51192">
    <property type="entry name" value="HELICASE_ATP_BIND_1"/>
    <property type="match status" value="1"/>
</dbReference>
<evidence type="ECO:0000256" key="3">
    <source>
        <dbReference type="ARBA" id="ARBA00022741"/>
    </source>
</evidence>
<keyword evidence="7" id="KW-0175">Coiled coil</keyword>
<dbReference type="PROSITE" id="PS51194">
    <property type="entry name" value="HELICASE_CTER"/>
    <property type="match status" value="1"/>
</dbReference>
<evidence type="ECO:0008006" key="14">
    <source>
        <dbReference type="Google" id="ProtNLM"/>
    </source>
</evidence>
<evidence type="ECO:0000256" key="8">
    <source>
        <dbReference type="SAM" id="MobiDB-lite"/>
    </source>
</evidence>
<keyword evidence="13" id="KW-1185">Reference proteome</keyword>
<proteinExistence type="predicted"/>
<organism evidence="12 13">
    <name type="scientific">Paramecium primaurelia</name>
    <dbReference type="NCBI Taxonomy" id="5886"/>
    <lineage>
        <taxon>Eukaryota</taxon>
        <taxon>Sar</taxon>
        <taxon>Alveolata</taxon>
        <taxon>Ciliophora</taxon>
        <taxon>Intramacronucleata</taxon>
        <taxon>Oligohymenophorea</taxon>
        <taxon>Peniculida</taxon>
        <taxon>Parameciidae</taxon>
        <taxon>Paramecium</taxon>
    </lineage>
</organism>
<dbReference type="FunFam" id="3.40.50.300:FF:002701">
    <property type="entry name" value="Predicted protein"/>
    <property type="match status" value="1"/>
</dbReference>
<feature type="domain" description="Helicase ATP-binding" evidence="9">
    <location>
        <begin position="249"/>
        <end position="410"/>
    </location>
</feature>
<dbReference type="InterPro" id="IPR001650">
    <property type="entry name" value="Helicase_C-like"/>
</dbReference>
<evidence type="ECO:0000259" key="11">
    <source>
        <dbReference type="PROSITE" id="PS51196"/>
    </source>
</evidence>
<gene>
    <name evidence="12" type="ORF">PPRIM_AZ9-3.1.T1200013</name>
</gene>
<dbReference type="GO" id="GO:0006886">
    <property type="term" value="P:intracellular protein transport"/>
    <property type="evidence" value="ECO:0007669"/>
    <property type="project" value="InterPro"/>
</dbReference>
<dbReference type="PANTHER" id="PTHR30612">
    <property type="entry name" value="SECA INNER MEMBRANE COMPONENT OF SEC PROTEIN SECRETION SYSTEM"/>
    <property type="match status" value="1"/>
</dbReference>
<keyword evidence="4" id="KW-0067">ATP-binding</keyword>
<name>A0A8S1PID6_PARPR</name>
<dbReference type="PROSITE" id="PS51196">
    <property type="entry name" value="SECA_MOTOR_DEAD"/>
    <property type="match status" value="1"/>
</dbReference>
<feature type="domain" description="SecA family profile" evidence="11">
    <location>
        <begin position="130"/>
        <end position="751"/>
    </location>
</feature>
<feature type="coiled-coil region" evidence="7">
    <location>
        <begin position="174"/>
        <end position="208"/>
    </location>
</feature>
<dbReference type="SMART" id="SM00957">
    <property type="entry name" value="SecA_DEAD"/>
    <property type="match status" value="1"/>
</dbReference>
<dbReference type="PANTHER" id="PTHR30612:SF0">
    <property type="entry name" value="CHLOROPLAST PROTEIN-TRANSPORTING ATPASE"/>
    <property type="match status" value="1"/>
</dbReference>
<feature type="region of interest" description="Disordered" evidence="8">
    <location>
        <begin position="930"/>
        <end position="1009"/>
    </location>
</feature>
<dbReference type="Pfam" id="PF07517">
    <property type="entry name" value="SecA_DEAD"/>
    <property type="match status" value="1"/>
</dbReference>
<keyword evidence="1" id="KW-0813">Transport</keyword>
<keyword evidence="6" id="KW-0472">Membrane</keyword>